<dbReference type="RefSeq" id="WP_160031103.1">
    <property type="nucleotide sequence ID" value="NZ_CP041764.1"/>
</dbReference>
<evidence type="ECO:0000313" key="2">
    <source>
        <dbReference type="Proteomes" id="UP000430368"/>
    </source>
</evidence>
<protein>
    <submittedName>
        <fullName evidence="1">Uncharacterized protein</fullName>
    </submittedName>
</protein>
<accession>A0ABX6GTA2</accession>
<dbReference type="Proteomes" id="UP000430368">
    <property type="component" value="Chromosome"/>
</dbReference>
<proteinExistence type="predicted"/>
<name>A0ABX6GTA2_9GAMM</name>
<gene>
    <name evidence="1" type="ORF">FO014_22390</name>
</gene>
<dbReference type="EMBL" id="CP041764">
    <property type="protein sequence ID" value="QHA89511.1"/>
    <property type="molecule type" value="Genomic_DNA"/>
</dbReference>
<evidence type="ECO:0000313" key="1">
    <source>
        <dbReference type="EMBL" id="QHA89511.1"/>
    </source>
</evidence>
<keyword evidence="2" id="KW-1185">Reference proteome</keyword>
<organism evidence="1 2">
    <name type="scientific">Serratia rhizosphaerae</name>
    <dbReference type="NCBI Taxonomy" id="2597702"/>
    <lineage>
        <taxon>Bacteria</taxon>
        <taxon>Pseudomonadati</taxon>
        <taxon>Pseudomonadota</taxon>
        <taxon>Gammaproteobacteria</taxon>
        <taxon>Enterobacterales</taxon>
        <taxon>Yersiniaceae</taxon>
        <taxon>Serratia</taxon>
    </lineage>
</organism>
<reference evidence="1 2" key="1">
    <citation type="submission" date="2019-07" db="EMBL/GenBank/DDBJ databases">
        <title>Serratia dokdonensis sp. nov., an elicitor of systemic resistance in Nicotiana Tabacum.</title>
        <authorList>
            <person name="Son J.-S."/>
            <person name="Hwang Y.-J."/>
            <person name="Lee S.-Y."/>
            <person name="Ghim S.-Y."/>
        </authorList>
    </citation>
    <scope>NUCLEOTIDE SEQUENCE [LARGE SCALE GENOMIC DNA]</scope>
    <source>
        <strain evidence="1 2">KUDC3025</strain>
    </source>
</reference>
<sequence length="71" mass="7072">MANEEGLNIVLSPVQLAAAMSDRSVTEGETLSNRLFGGLGFAGGVIELIGAGAMCYAPHGAGILHAGTAKS</sequence>